<dbReference type="GO" id="GO:0015288">
    <property type="term" value="F:porin activity"/>
    <property type="evidence" value="ECO:0007669"/>
    <property type="project" value="UniProtKB-KW"/>
</dbReference>
<dbReference type="GO" id="GO:0046930">
    <property type="term" value="C:pore complex"/>
    <property type="evidence" value="ECO:0007669"/>
    <property type="project" value="UniProtKB-KW"/>
</dbReference>
<dbReference type="PANTHER" id="PTHR38105">
    <property type="entry name" value="OUTER MEMBRANE PROTEIN-RELATED-RELATED"/>
    <property type="match status" value="1"/>
</dbReference>
<evidence type="ECO:0000256" key="2">
    <source>
        <dbReference type="ARBA" id="ARBA00022448"/>
    </source>
</evidence>
<keyword evidence="5" id="KW-0812">Transmembrane</keyword>
<keyword evidence="8" id="KW-0626">Porin</keyword>
<keyword evidence="7" id="KW-0406">Ion transport</keyword>
<comment type="subcellular location">
    <subcellularLocation>
        <location evidence="1">Cell outer membrane</location>
    </subcellularLocation>
</comment>
<evidence type="ECO:0000313" key="11">
    <source>
        <dbReference type="EMBL" id="BBU81095.1"/>
    </source>
</evidence>
<evidence type="ECO:0000256" key="8">
    <source>
        <dbReference type="ARBA" id="ARBA00023114"/>
    </source>
</evidence>
<dbReference type="GO" id="GO:0006811">
    <property type="term" value="P:monoatomic ion transport"/>
    <property type="evidence" value="ECO:0007669"/>
    <property type="project" value="UniProtKB-KW"/>
</dbReference>
<dbReference type="Pfam" id="PF06178">
    <property type="entry name" value="KdgM"/>
    <property type="match status" value="1"/>
</dbReference>
<organism evidence="11 12">
    <name type="scientific">Escherichia coli</name>
    <dbReference type="NCBI Taxonomy" id="562"/>
    <lineage>
        <taxon>Bacteria</taxon>
        <taxon>Pseudomonadati</taxon>
        <taxon>Pseudomonadota</taxon>
        <taxon>Gammaproteobacteria</taxon>
        <taxon>Enterobacterales</taxon>
        <taxon>Enterobacteriaceae</taxon>
        <taxon>Escherichia</taxon>
    </lineage>
</organism>
<evidence type="ECO:0000256" key="10">
    <source>
        <dbReference type="ARBA" id="ARBA00023237"/>
    </source>
</evidence>
<dbReference type="SUPFAM" id="SSF56935">
    <property type="entry name" value="Porins"/>
    <property type="match status" value="1"/>
</dbReference>
<evidence type="ECO:0000256" key="1">
    <source>
        <dbReference type="ARBA" id="ARBA00004442"/>
    </source>
</evidence>
<dbReference type="PANTHER" id="PTHR38105:SF2">
    <property type="entry name" value="N-ACETYLNEURAMINIC ACID OUTER MEMBRANE CHANNEL PROTEIN NANC-RELATED"/>
    <property type="match status" value="1"/>
</dbReference>
<sequence>MNWETYKIDDKWALIPGIQTQWMSAGSQYNPYLKISYQATPDLNLALRYRYDWKAFRQTDLDGNRARNDQHQFDGYVTYKINDSWLFAWQTTVYTKVNNFKYGNHKKTATENAFVLQYKMSPVFTPYIEYDYLDKQGVYKGKDNKHENSYRVGVLINF</sequence>
<protein>
    <recommendedName>
        <fullName evidence="13">N-acetylneuraminic acid channel protein</fullName>
    </recommendedName>
</protein>
<evidence type="ECO:0008006" key="13">
    <source>
        <dbReference type="Google" id="ProtNLM"/>
    </source>
</evidence>
<dbReference type="EMBL" id="AP022360">
    <property type="protein sequence ID" value="BBU81095.1"/>
    <property type="molecule type" value="Genomic_DNA"/>
</dbReference>
<dbReference type="GO" id="GO:0015772">
    <property type="term" value="P:oligosaccharide transport"/>
    <property type="evidence" value="ECO:0007669"/>
    <property type="project" value="TreeGrafter"/>
</dbReference>
<evidence type="ECO:0000256" key="6">
    <source>
        <dbReference type="ARBA" id="ARBA00022729"/>
    </source>
</evidence>
<evidence type="ECO:0000256" key="5">
    <source>
        <dbReference type="ARBA" id="ARBA00022692"/>
    </source>
</evidence>
<keyword evidence="10" id="KW-0998">Cell outer membrane</keyword>
<dbReference type="GO" id="GO:0009279">
    <property type="term" value="C:cell outer membrane"/>
    <property type="evidence" value="ECO:0007669"/>
    <property type="project" value="UniProtKB-SubCell"/>
</dbReference>
<evidence type="ECO:0000256" key="9">
    <source>
        <dbReference type="ARBA" id="ARBA00023136"/>
    </source>
</evidence>
<dbReference type="Proteomes" id="UP000467488">
    <property type="component" value="Chromosome"/>
</dbReference>
<evidence type="ECO:0000256" key="7">
    <source>
        <dbReference type="ARBA" id="ARBA00023065"/>
    </source>
</evidence>
<keyword evidence="4" id="KW-0762">Sugar transport</keyword>
<name>A0A8S0FL19_ECOLX</name>
<keyword evidence="3" id="KW-1134">Transmembrane beta strand</keyword>
<evidence type="ECO:0000313" key="12">
    <source>
        <dbReference type="Proteomes" id="UP000467488"/>
    </source>
</evidence>
<proteinExistence type="predicted"/>
<keyword evidence="2" id="KW-0813">Transport</keyword>
<gene>
    <name evidence="11" type="ORF">EIMP300_24950</name>
</gene>
<evidence type="ECO:0000256" key="4">
    <source>
        <dbReference type="ARBA" id="ARBA00022597"/>
    </source>
</evidence>
<reference evidence="11 12" key="1">
    <citation type="submission" date="2020-01" db="EMBL/GenBank/DDBJ databases">
        <title>Dynamics of blaIMP-6 dissemination in carbapenem resistant Enterobacteriacea isolated from regional surveillance in Osaka, Japan.</title>
        <authorList>
            <person name="Abe R."/>
            <person name="Akeda Y."/>
            <person name="Sugawara Y."/>
            <person name="Yamamoto N."/>
            <person name="Tomono K."/>
            <person name="Takeuchi D."/>
            <person name="Kawahara R."/>
            <person name="Hamada S."/>
        </authorList>
    </citation>
    <scope>NUCLEOTIDE SEQUENCE [LARGE SCALE GENOMIC DNA]</scope>
    <source>
        <strain evidence="11 12">E300</strain>
    </source>
</reference>
<dbReference type="InterPro" id="IPR009331">
    <property type="entry name" value="Oligogalacturonate-sp_porin"/>
</dbReference>
<accession>A0A8S0FL19</accession>
<dbReference type="AlphaFoldDB" id="A0A8S0FL19"/>
<dbReference type="InterPro" id="IPR053713">
    <property type="entry name" value="Bact_OM_Channel_sf"/>
</dbReference>
<dbReference type="Gene3D" id="2.40.160.40">
    <property type="entry name" value="monomeric porin ompg"/>
    <property type="match status" value="1"/>
</dbReference>
<evidence type="ECO:0000256" key="3">
    <source>
        <dbReference type="ARBA" id="ARBA00022452"/>
    </source>
</evidence>
<keyword evidence="9" id="KW-0472">Membrane</keyword>
<keyword evidence="6" id="KW-0732">Signal</keyword>